<feature type="compositionally biased region" description="Low complexity" evidence="1">
    <location>
        <begin position="162"/>
        <end position="176"/>
    </location>
</feature>
<protein>
    <submittedName>
        <fullName evidence="2">Uncharacterized protein</fullName>
    </submittedName>
</protein>
<sequence length="176" mass="19346">MRVRPCCISQRIPAWSCSSSTVSVRDLFNSIVRCSPSNTLTSLACILWPEKGLRPPVSTASRLSALEMQTTVSTASCLHATIWEFEKAILSLTFFLFVSSSIAVRICRDPGGRLGDGVKPHTPQKRETVVIGSVCPESRVERVSRLPRPFVRNGCNNNTATLQPQPLLSSNPLHVR</sequence>
<dbReference type="Proteomes" id="UP000070700">
    <property type="component" value="Unassembled WGS sequence"/>
</dbReference>
<keyword evidence="3" id="KW-1185">Reference proteome</keyword>
<dbReference type="GeneID" id="28823572"/>
<name>A0A194XUS2_MOLSC</name>
<dbReference type="InParanoid" id="A0A194XUS2"/>
<dbReference type="EMBL" id="KQ947404">
    <property type="protein sequence ID" value="KUJ24070.1"/>
    <property type="molecule type" value="Genomic_DNA"/>
</dbReference>
<evidence type="ECO:0000313" key="3">
    <source>
        <dbReference type="Proteomes" id="UP000070700"/>
    </source>
</evidence>
<gene>
    <name evidence="2" type="ORF">LY89DRAFT_679319</name>
</gene>
<accession>A0A194XUS2</accession>
<dbReference type="KEGG" id="psco:LY89DRAFT_679319"/>
<dbReference type="RefSeq" id="XP_018078425.1">
    <property type="nucleotide sequence ID" value="XM_018213846.1"/>
</dbReference>
<evidence type="ECO:0000313" key="2">
    <source>
        <dbReference type="EMBL" id="KUJ24070.1"/>
    </source>
</evidence>
<organism evidence="2 3">
    <name type="scientific">Mollisia scopiformis</name>
    <name type="common">Conifer needle endophyte fungus</name>
    <name type="synonym">Phialocephala scopiformis</name>
    <dbReference type="NCBI Taxonomy" id="149040"/>
    <lineage>
        <taxon>Eukaryota</taxon>
        <taxon>Fungi</taxon>
        <taxon>Dikarya</taxon>
        <taxon>Ascomycota</taxon>
        <taxon>Pezizomycotina</taxon>
        <taxon>Leotiomycetes</taxon>
        <taxon>Helotiales</taxon>
        <taxon>Mollisiaceae</taxon>
        <taxon>Mollisia</taxon>
    </lineage>
</organism>
<feature type="region of interest" description="Disordered" evidence="1">
    <location>
        <begin position="154"/>
        <end position="176"/>
    </location>
</feature>
<proteinExistence type="predicted"/>
<dbReference type="AlphaFoldDB" id="A0A194XUS2"/>
<evidence type="ECO:0000256" key="1">
    <source>
        <dbReference type="SAM" id="MobiDB-lite"/>
    </source>
</evidence>
<reference evidence="2 3" key="1">
    <citation type="submission" date="2015-10" db="EMBL/GenBank/DDBJ databases">
        <title>Full genome of DAOMC 229536 Phialocephala scopiformis, a fungal endophyte of spruce producing the potent anti-insectan compound rugulosin.</title>
        <authorList>
            <consortium name="DOE Joint Genome Institute"/>
            <person name="Walker A.K."/>
            <person name="Frasz S.L."/>
            <person name="Seifert K.A."/>
            <person name="Miller J.D."/>
            <person name="Mondo S.J."/>
            <person name="Labutti K."/>
            <person name="Lipzen A."/>
            <person name="Dockter R."/>
            <person name="Kennedy M."/>
            <person name="Grigoriev I.V."/>
            <person name="Spatafora J.W."/>
        </authorList>
    </citation>
    <scope>NUCLEOTIDE SEQUENCE [LARGE SCALE GENOMIC DNA]</scope>
    <source>
        <strain evidence="2 3">CBS 120377</strain>
    </source>
</reference>